<accession>A0A137NT48</accession>
<organism evidence="1 2">
    <name type="scientific">Conidiobolus coronatus (strain ATCC 28846 / CBS 209.66 / NRRL 28638)</name>
    <name type="common">Delacroixia coronata</name>
    <dbReference type="NCBI Taxonomy" id="796925"/>
    <lineage>
        <taxon>Eukaryota</taxon>
        <taxon>Fungi</taxon>
        <taxon>Fungi incertae sedis</taxon>
        <taxon>Zoopagomycota</taxon>
        <taxon>Entomophthoromycotina</taxon>
        <taxon>Entomophthoromycetes</taxon>
        <taxon>Entomophthorales</taxon>
        <taxon>Ancylistaceae</taxon>
        <taxon>Conidiobolus</taxon>
    </lineage>
</organism>
<keyword evidence="2" id="KW-1185">Reference proteome</keyword>
<proteinExistence type="predicted"/>
<reference evidence="1 2" key="1">
    <citation type="journal article" date="2015" name="Genome Biol. Evol.">
        <title>Phylogenomic analyses indicate that early fungi evolved digesting cell walls of algal ancestors of land plants.</title>
        <authorList>
            <person name="Chang Y."/>
            <person name="Wang S."/>
            <person name="Sekimoto S."/>
            <person name="Aerts A.L."/>
            <person name="Choi C."/>
            <person name="Clum A."/>
            <person name="LaButti K.M."/>
            <person name="Lindquist E.A."/>
            <person name="Yee Ngan C."/>
            <person name="Ohm R.A."/>
            <person name="Salamov A.A."/>
            <person name="Grigoriev I.V."/>
            <person name="Spatafora J.W."/>
            <person name="Berbee M.L."/>
        </authorList>
    </citation>
    <scope>NUCLEOTIDE SEQUENCE [LARGE SCALE GENOMIC DNA]</scope>
    <source>
        <strain evidence="1 2">NRRL 28638</strain>
    </source>
</reference>
<gene>
    <name evidence="1" type="ORF">CONCODRAFT_12300</name>
</gene>
<evidence type="ECO:0000313" key="2">
    <source>
        <dbReference type="Proteomes" id="UP000070444"/>
    </source>
</evidence>
<evidence type="ECO:0008006" key="3">
    <source>
        <dbReference type="Google" id="ProtNLM"/>
    </source>
</evidence>
<name>A0A137NT48_CONC2</name>
<sequence>MTRLLRSSVRNKRKEELSSKLKVCNKSNVNKKRAKSGRETNIRENQRNYIWNINIILSNIFAYTEYRDLIEFNTVCRRWNYLTNSIIRNSIKLQRRRAIQNKVHDKRFNRAAKTDAEVEMCIASNSKYASFVKKLNFNEKLEPQRAIQFFETFRSITNLTLESVEMSQDQFIGMIRPLNQLKELNLKCFSVKKIVKNRFITESIQLPSTLTKLTMDYVYTIRNPELFIQTINSHSNLTEFIYITYNHNSFLNPFLNHYPSLKNLEYHHEQLENPQILIDIFEFNPQLVKLHLELTCWNNALTSHLSRHLTNLKDFYFFQLGQFRPNRQILFLKFIQPTKIKKLTLRWDNLSSCSLESILLNCPDLDELSLNLSRSYLSPESFTSIFLTNPTSIRKLQIIVDNLREPSLSSILDNCPQLKDLDIHLPRSWKQWVKAIGSKCTKLEQLKICPAGSVYGEQKDKFLQELYESKFLTTNCSYKSTLTHLILNHFNFFESKEEYFNSFENLRYIEYPSQMVPYENQSNNEIIFNNNLWPSYRLVFKDQTYNTNIKMVKL</sequence>
<dbReference type="InterPro" id="IPR032675">
    <property type="entry name" value="LRR_dom_sf"/>
</dbReference>
<dbReference type="SUPFAM" id="SSF81383">
    <property type="entry name" value="F-box domain"/>
    <property type="match status" value="1"/>
</dbReference>
<evidence type="ECO:0000313" key="1">
    <source>
        <dbReference type="EMBL" id="KXN65967.1"/>
    </source>
</evidence>
<dbReference type="Gene3D" id="3.80.10.10">
    <property type="entry name" value="Ribonuclease Inhibitor"/>
    <property type="match status" value="2"/>
</dbReference>
<dbReference type="InterPro" id="IPR036047">
    <property type="entry name" value="F-box-like_dom_sf"/>
</dbReference>
<dbReference type="CDD" id="cd09917">
    <property type="entry name" value="F-box_SF"/>
    <property type="match status" value="1"/>
</dbReference>
<dbReference type="EMBL" id="KQ964788">
    <property type="protein sequence ID" value="KXN65967.1"/>
    <property type="molecule type" value="Genomic_DNA"/>
</dbReference>
<protein>
    <recommendedName>
        <fullName evidence="3">F-box domain-containing protein</fullName>
    </recommendedName>
</protein>
<dbReference type="AlphaFoldDB" id="A0A137NT48"/>
<dbReference type="Proteomes" id="UP000070444">
    <property type="component" value="Unassembled WGS sequence"/>
</dbReference>
<dbReference type="SUPFAM" id="SSF52047">
    <property type="entry name" value="RNI-like"/>
    <property type="match status" value="1"/>
</dbReference>